<feature type="compositionally biased region" description="Basic and acidic residues" evidence="2">
    <location>
        <begin position="1"/>
        <end position="12"/>
    </location>
</feature>
<dbReference type="InterPro" id="IPR050267">
    <property type="entry name" value="Anti-sigma-factor_SerPK"/>
</dbReference>
<reference evidence="4" key="2">
    <citation type="submission" date="2020-09" db="EMBL/GenBank/DDBJ databases">
        <authorList>
            <person name="Sun Q."/>
            <person name="Ohkuma M."/>
        </authorList>
    </citation>
    <scope>NUCLEOTIDE SEQUENCE</scope>
    <source>
        <strain evidence="4">JCM 4346</strain>
    </source>
</reference>
<dbReference type="AlphaFoldDB" id="A0A918FK19"/>
<keyword evidence="1" id="KW-0808">Transferase</keyword>
<feature type="domain" description="Histidine kinase/HSP90-like ATPase" evidence="3">
    <location>
        <begin position="26"/>
        <end position="141"/>
    </location>
</feature>
<proteinExistence type="predicted"/>
<dbReference type="InterPro" id="IPR003594">
    <property type="entry name" value="HATPase_dom"/>
</dbReference>
<dbReference type="SUPFAM" id="SSF55874">
    <property type="entry name" value="ATPase domain of HSP90 chaperone/DNA topoisomerase II/histidine kinase"/>
    <property type="match status" value="1"/>
</dbReference>
<protein>
    <submittedName>
        <fullName evidence="4">ATPase</fullName>
    </submittedName>
</protein>
<dbReference type="Gene3D" id="3.30.565.10">
    <property type="entry name" value="Histidine kinase-like ATPase, C-terminal domain"/>
    <property type="match status" value="1"/>
</dbReference>
<evidence type="ECO:0000313" key="4">
    <source>
        <dbReference type="EMBL" id="GGR45736.1"/>
    </source>
</evidence>
<evidence type="ECO:0000313" key="5">
    <source>
        <dbReference type="Proteomes" id="UP000658320"/>
    </source>
</evidence>
<dbReference type="EMBL" id="BMSX01000022">
    <property type="protein sequence ID" value="GGR45736.1"/>
    <property type="molecule type" value="Genomic_DNA"/>
</dbReference>
<dbReference type="PANTHER" id="PTHR35526:SF3">
    <property type="entry name" value="ANTI-SIGMA-F FACTOR RSBW"/>
    <property type="match status" value="1"/>
</dbReference>
<keyword evidence="1" id="KW-0723">Serine/threonine-protein kinase</keyword>
<gene>
    <name evidence="4" type="ORF">GCM10010251_73350</name>
</gene>
<reference evidence="4" key="1">
    <citation type="journal article" date="2014" name="Int. J. Syst. Evol. Microbiol.">
        <title>Complete genome sequence of Corynebacterium casei LMG S-19264T (=DSM 44701T), isolated from a smear-ripened cheese.</title>
        <authorList>
            <consortium name="US DOE Joint Genome Institute (JGI-PGF)"/>
            <person name="Walter F."/>
            <person name="Albersmeier A."/>
            <person name="Kalinowski J."/>
            <person name="Ruckert C."/>
        </authorList>
    </citation>
    <scope>NUCLEOTIDE SEQUENCE</scope>
    <source>
        <strain evidence="4">JCM 4346</strain>
    </source>
</reference>
<dbReference type="Proteomes" id="UP000658320">
    <property type="component" value="Unassembled WGS sequence"/>
</dbReference>
<evidence type="ECO:0000256" key="2">
    <source>
        <dbReference type="SAM" id="MobiDB-lite"/>
    </source>
</evidence>
<evidence type="ECO:0000259" key="3">
    <source>
        <dbReference type="Pfam" id="PF13581"/>
    </source>
</evidence>
<sequence>MRTNHSTDRPDAPDGPMRCGGQRPCRPSDVRTAIRRAVAGRCGAMGCPYDEDALSDALLVASELTTNAILHGGGVTGFDVDVDDQDVRVSVSDRSDRLPVAGDPLDEEGRRRTGGRGWPIVCRLARDVRVSDLPSGGKRITAVVPVF</sequence>
<dbReference type="GO" id="GO:0004674">
    <property type="term" value="F:protein serine/threonine kinase activity"/>
    <property type="evidence" value="ECO:0007669"/>
    <property type="project" value="UniProtKB-KW"/>
</dbReference>
<dbReference type="Pfam" id="PF13581">
    <property type="entry name" value="HATPase_c_2"/>
    <property type="match status" value="1"/>
</dbReference>
<evidence type="ECO:0000256" key="1">
    <source>
        <dbReference type="ARBA" id="ARBA00022527"/>
    </source>
</evidence>
<dbReference type="InterPro" id="IPR036890">
    <property type="entry name" value="HATPase_C_sf"/>
</dbReference>
<keyword evidence="5" id="KW-1185">Reference proteome</keyword>
<name>A0A918FK19_9ACTN</name>
<dbReference type="RefSeq" id="WP_189942311.1">
    <property type="nucleotide sequence ID" value="NZ_BMSX01000022.1"/>
</dbReference>
<dbReference type="PANTHER" id="PTHR35526">
    <property type="entry name" value="ANTI-SIGMA-F FACTOR RSBW-RELATED"/>
    <property type="match status" value="1"/>
</dbReference>
<comment type="caution">
    <text evidence="4">The sequence shown here is derived from an EMBL/GenBank/DDBJ whole genome shotgun (WGS) entry which is preliminary data.</text>
</comment>
<organism evidence="4 5">
    <name type="scientific">Streptomyces aurantiogriseus</name>
    <dbReference type="NCBI Taxonomy" id="66870"/>
    <lineage>
        <taxon>Bacteria</taxon>
        <taxon>Bacillati</taxon>
        <taxon>Actinomycetota</taxon>
        <taxon>Actinomycetes</taxon>
        <taxon>Kitasatosporales</taxon>
        <taxon>Streptomycetaceae</taxon>
        <taxon>Streptomyces</taxon>
    </lineage>
</organism>
<feature type="region of interest" description="Disordered" evidence="2">
    <location>
        <begin position="1"/>
        <end position="26"/>
    </location>
</feature>
<accession>A0A918FK19</accession>
<feature type="region of interest" description="Disordered" evidence="2">
    <location>
        <begin position="93"/>
        <end position="112"/>
    </location>
</feature>
<keyword evidence="1" id="KW-0418">Kinase</keyword>